<protein>
    <submittedName>
        <fullName evidence="1">Uncharacterized protein</fullName>
    </submittedName>
</protein>
<proteinExistence type="predicted"/>
<organism evidence="1">
    <name type="scientific">Anoxybacillus flavithermus</name>
    <dbReference type="NCBI Taxonomy" id="33934"/>
    <lineage>
        <taxon>Bacteria</taxon>
        <taxon>Bacillati</taxon>
        <taxon>Bacillota</taxon>
        <taxon>Bacilli</taxon>
        <taxon>Bacillales</taxon>
        <taxon>Anoxybacillaceae</taxon>
        <taxon>Anoxybacillus</taxon>
    </lineage>
</organism>
<dbReference type="AlphaFoldDB" id="A0A094LBE9"/>
<dbReference type="EMBL" id="JPZO01000127">
    <property type="protein sequence ID" value="KFZ32218.1"/>
    <property type="molecule type" value="Genomic_DNA"/>
</dbReference>
<name>A0A094LBE9_9BACL</name>
<reference evidence="1" key="1">
    <citation type="submission" date="2014-08" db="EMBL/GenBank/DDBJ databases">
        <title>Fullgenome sequencing of Anoxybacillus sp.25 isolate from Garga hot-spring Russia.</title>
        <authorList>
            <person name="Rozanov A.S."/>
            <person name="Kotenko A.V."/>
            <person name="Malup T.K."/>
            <person name="Peltek S.E."/>
        </authorList>
    </citation>
    <scope>NUCLEOTIDE SEQUENCE [LARGE SCALE GENOMIC DNA]</scope>
    <source>
        <strain evidence="1">25</strain>
    </source>
</reference>
<accession>A0A094LBE9</accession>
<comment type="caution">
    <text evidence="1">The sequence shown here is derived from an EMBL/GenBank/DDBJ whole genome shotgun (WGS) entry which is preliminary data.</text>
</comment>
<evidence type="ECO:0000313" key="1">
    <source>
        <dbReference type="EMBL" id="KFZ32218.1"/>
    </source>
</evidence>
<gene>
    <name evidence="1" type="ORF">JS44_14710</name>
</gene>
<sequence length="93" mass="10629">MEFLNKNTKNQKSILKKTIWIIIISRSMIWRDDDACCFVKQYFQQKPNSYVPTIVTTKPSSSVTASVSYTPAKAMISEDVVTISDAAKRTYEQ</sequence>